<keyword evidence="9 17" id="KW-0227">DNA damage</keyword>
<keyword evidence="5 17" id="KW-0808">Transferase</keyword>
<dbReference type="SUPFAM" id="SSF47807">
    <property type="entry name" value="5' to 3' exonuclease, C-terminal subdomain"/>
    <property type="match status" value="1"/>
</dbReference>
<dbReference type="InterPro" id="IPR008918">
    <property type="entry name" value="HhH2"/>
</dbReference>
<dbReference type="SMART" id="SM00479">
    <property type="entry name" value="EXOIII"/>
    <property type="match status" value="1"/>
</dbReference>
<evidence type="ECO:0000256" key="13">
    <source>
        <dbReference type="ARBA" id="ARBA00023125"/>
    </source>
</evidence>
<dbReference type="InterPro" id="IPR002298">
    <property type="entry name" value="DNA_polymerase_A"/>
</dbReference>
<feature type="domain" description="5'-3' exonuclease" evidence="19">
    <location>
        <begin position="18"/>
        <end position="281"/>
    </location>
</feature>
<comment type="caution">
    <text evidence="22">The sequence shown here is derived from an EMBL/GenBank/DDBJ whole genome shotgun (WGS) entry which is preliminary data.</text>
</comment>
<dbReference type="Pfam" id="PF00476">
    <property type="entry name" value="DNA_pol_A"/>
    <property type="match status" value="1"/>
</dbReference>
<evidence type="ECO:0000256" key="8">
    <source>
        <dbReference type="ARBA" id="ARBA00022722"/>
    </source>
</evidence>
<dbReference type="InterPro" id="IPR002562">
    <property type="entry name" value="3'-5'_exonuclease_dom"/>
</dbReference>
<evidence type="ECO:0000256" key="2">
    <source>
        <dbReference type="ARBA" id="ARBA00011541"/>
    </source>
</evidence>
<dbReference type="InterPro" id="IPR036279">
    <property type="entry name" value="5-3_exonuclease_C_sf"/>
</dbReference>
<evidence type="ECO:0000256" key="14">
    <source>
        <dbReference type="ARBA" id="ARBA00023204"/>
    </source>
</evidence>
<dbReference type="EC" id="2.7.7.7" evidence="3 16"/>
<dbReference type="NCBIfam" id="TIGR00593">
    <property type="entry name" value="pola"/>
    <property type="match status" value="1"/>
</dbReference>
<dbReference type="SUPFAM" id="SSF56672">
    <property type="entry name" value="DNA/RNA polymerases"/>
    <property type="match status" value="1"/>
</dbReference>
<evidence type="ECO:0000313" key="22">
    <source>
        <dbReference type="EMBL" id="MEJ8475007.1"/>
    </source>
</evidence>
<comment type="function">
    <text evidence="17">In addition to polymerase activity, this DNA polymerase exhibits 3'-5' and 5'-3' exonuclease activity.</text>
</comment>
<evidence type="ECO:0000256" key="7">
    <source>
        <dbReference type="ARBA" id="ARBA00022705"/>
    </source>
</evidence>
<dbReference type="Gene3D" id="3.40.50.1010">
    <property type="entry name" value="5'-nuclease"/>
    <property type="match status" value="1"/>
</dbReference>
<evidence type="ECO:0000256" key="12">
    <source>
        <dbReference type="ARBA" id="ARBA00022932"/>
    </source>
</evidence>
<dbReference type="InterPro" id="IPR020045">
    <property type="entry name" value="DNA_polI_H3TH"/>
</dbReference>
<evidence type="ECO:0000256" key="1">
    <source>
        <dbReference type="ARBA" id="ARBA00007705"/>
    </source>
</evidence>
<dbReference type="InterPro" id="IPR018320">
    <property type="entry name" value="DNA_polymerase_1"/>
</dbReference>
<dbReference type="SUPFAM" id="SSF88723">
    <property type="entry name" value="PIN domain-like"/>
    <property type="match status" value="1"/>
</dbReference>
<dbReference type="SMART" id="SM00482">
    <property type="entry name" value="POLAc"/>
    <property type="match status" value="1"/>
</dbReference>
<dbReference type="PANTHER" id="PTHR10133:SF27">
    <property type="entry name" value="DNA POLYMERASE NU"/>
    <property type="match status" value="1"/>
</dbReference>
<evidence type="ECO:0000256" key="11">
    <source>
        <dbReference type="ARBA" id="ARBA00022839"/>
    </source>
</evidence>
<dbReference type="CDD" id="cd08637">
    <property type="entry name" value="DNA_pol_A_pol_I_C"/>
    <property type="match status" value="1"/>
</dbReference>
<dbReference type="NCBIfam" id="NF004397">
    <property type="entry name" value="PRK05755.1"/>
    <property type="match status" value="1"/>
</dbReference>
<sequence length="994" mass="108223">MIRAMSNNASIPALTADDHLILVDGSTFIFRAYHALPPLTRKPDGLPIGAVSGFCNMLWKLLQEGLTPEKGDEPTHFAVIFDHSSKTFRSDIYPEYKAQRPPPPEDLIPQFGLIREATKAFSVHSVEQEGFEADDLIATYAVQAAKMGARVTIVSGDKDLLQLIGPNVGMIDTMKNKIFGEPEVFEKFGVGPDKVIEVQSLAGDSVDNVPGVPGIGLKTAALLINEYGDLETLLSRAGEIKQNKRRENLIEFAEQARISKQLVTLKQDVPVDVPVTDLSVTDLNGPKAVGFLKAMGLTTLTKRVAETTGAEAANIEADDFQVPGWHIPDHKGRMVEHAAPAAALSADSTAPGAEPLPNGMMVPQTVATARAHAAASAPIDASDYETVTTLEQLKSWIAEAYEVGYVAFDTETTSLDAMQADLVGLSLCSKVGKACYVPLAHVDGEGDLLGGGGLVEGQIPMAEALAALKPMLEDRGVLKIAQNLKYDWLVMTRHGIDISPADDTMLLSYTLDAGKGGNGMDELSERWLGHKPIPFKEICGSGKSMITFDRVPIDKASAYAAEDADVTLRLWQVLKPRLASERMATVYEKLERPMVPVLARMEKRGISVDRQMLSRLSGDFAQGMAGLEDEIYQLAGERFNIGSPKQLGDILFGKMNLPGGKKTKTGAWSTSASVLDDLAVEGHELPSRIVSWRQLSKLKSTYSDALPGRIHPDTKRVHTSYSLAATTTGRLSSSEPNLQNIPVRTEEGRKIRQAFVAATGHKLISADYSQIELRVLAHMADIPQLKKAFEDGLDIHAMTASEMFGVPIEGMDPMIRRQAKAINFGIIYGISAFGLANQLGIGRGEASAYIKTYFERFPGIKDYMEAIKKDVHANGYVSTIFGRKAHYPEVNTKNPNMRAFYERAAINAPIQGSAADILRRAMVRMEDRLDASKLDAQMLLQVHDELIFEVPGSQVDATISLVREVMEKACEPVLQLSVPLQVDARAADNWDEAH</sequence>
<dbReference type="Pfam" id="PF02739">
    <property type="entry name" value="5_3_exonuc_N"/>
    <property type="match status" value="1"/>
</dbReference>
<dbReference type="SMART" id="SM00475">
    <property type="entry name" value="53EXOc"/>
    <property type="match status" value="1"/>
</dbReference>
<dbReference type="Pfam" id="PF01367">
    <property type="entry name" value="5_3_exonuc"/>
    <property type="match status" value="1"/>
</dbReference>
<dbReference type="InterPro" id="IPR036397">
    <property type="entry name" value="RNaseH_sf"/>
</dbReference>
<dbReference type="PANTHER" id="PTHR10133">
    <property type="entry name" value="DNA POLYMERASE I"/>
    <property type="match status" value="1"/>
</dbReference>
<dbReference type="Gene3D" id="3.30.420.10">
    <property type="entry name" value="Ribonuclease H-like superfamily/Ribonuclease H"/>
    <property type="match status" value="1"/>
</dbReference>
<proteinExistence type="inferred from homology"/>
<feature type="domain" description="DNA-directed DNA polymerase family A palm" evidence="21">
    <location>
        <begin position="748"/>
        <end position="954"/>
    </location>
</feature>
<dbReference type="GO" id="GO:0003887">
    <property type="term" value="F:DNA-directed DNA polymerase activity"/>
    <property type="evidence" value="ECO:0007669"/>
    <property type="project" value="UniProtKB-EC"/>
</dbReference>
<name>A0ABU8TLI5_9HYPH</name>
<dbReference type="InterPro" id="IPR043502">
    <property type="entry name" value="DNA/RNA_pol_sf"/>
</dbReference>
<comment type="subunit">
    <text evidence="2">Single-chain monomer with multiple functions.</text>
</comment>
<keyword evidence="6 17" id="KW-0548">Nucleotidyltransferase</keyword>
<evidence type="ECO:0000256" key="16">
    <source>
        <dbReference type="NCBIfam" id="TIGR00593"/>
    </source>
</evidence>
<dbReference type="InterPro" id="IPR019760">
    <property type="entry name" value="DNA-dir_DNA_pol_A_CS"/>
</dbReference>
<dbReference type="InterPro" id="IPR013520">
    <property type="entry name" value="Ribonucl_H"/>
</dbReference>
<dbReference type="CDD" id="cd09859">
    <property type="entry name" value="PIN_53EXO"/>
    <property type="match status" value="1"/>
</dbReference>
<keyword evidence="14 17" id="KW-0234">DNA repair</keyword>
<dbReference type="PROSITE" id="PS00447">
    <property type="entry name" value="DNA_POLYMERASE_A"/>
    <property type="match status" value="1"/>
</dbReference>
<evidence type="ECO:0000256" key="17">
    <source>
        <dbReference type="RuleBase" id="RU004460"/>
    </source>
</evidence>
<evidence type="ECO:0000256" key="4">
    <source>
        <dbReference type="ARBA" id="ARBA00020311"/>
    </source>
</evidence>
<keyword evidence="23" id="KW-1185">Reference proteome</keyword>
<evidence type="ECO:0000259" key="18">
    <source>
        <dbReference type="SMART" id="SM00474"/>
    </source>
</evidence>
<dbReference type="CDD" id="cd09898">
    <property type="entry name" value="H3TH_53EXO"/>
    <property type="match status" value="1"/>
</dbReference>
<keyword evidence="7 17" id="KW-0235">DNA replication</keyword>
<keyword evidence="10 17" id="KW-0378">Hydrolase</keyword>
<accession>A0ABU8TLI5</accession>
<protein>
    <recommendedName>
        <fullName evidence="4 16">DNA polymerase I</fullName>
        <ecNumber evidence="3 16">2.7.7.7</ecNumber>
    </recommendedName>
</protein>
<evidence type="ECO:0000313" key="23">
    <source>
        <dbReference type="Proteomes" id="UP001385499"/>
    </source>
</evidence>
<reference evidence="22 23" key="1">
    <citation type="submission" date="2024-02" db="EMBL/GenBank/DDBJ databases">
        <title>Roseibium algae sp. nov., isolated from marine alga (Grateloupia sp.), showing potential in myo-inositol conversion.</title>
        <authorList>
            <person name="Wang Y."/>
        </authorList>
    </citation>
    <scope>NUCLEOTIDE SEQUENCE [LARGE SCALE GENOMIC DNA]</scope>
    <source>
        <strain evidence="22 23">H3510</strain>
    </source>
</reference>
<dbReference type="SUPFAM" id="SSF53098">
    <property type="entry name" value="Ribonuclease H-like"/>
    <property type="match status" value="1"/>
</dbReference>
<dbReference type="Gene3D" id="1.20.1060.10">
    <property type="entry name" value="Taq DNA Polymerase, Chain T, domain 4"/>
    <property type="match status" value="1"/>
</dbReference>
<evidence type="ECO:0000256" key="15">
    <source>
        <dbReference type="ARBA" id="ARBA00049244"/>
    </source>
</evidence>
<comment type="similarity">
    <text evidence="1 17">Belongs to the DNA polymerase type-A family.</text>
</comment>
<feature type="domain" description="3'-5' exonuclease" evidence="18">
    <location>
        <begin position="384"/>
        <end position="579"/>
    </location>
</feature>
<dbReference type="InterPro" id="IPR012337">
    <property type="entry name" value="RNaseH-like_sf"/>
</dbReference>
<keyword evidence="13 17" id="KW-0238">DNA-binding</keyword>
<dbReference type="SMART" id="SM00474">
    <property type="entry name" value="35EXOc"/>
    <property type="match status" value="1"/>
</dbReference>
<evidence type="ECO:0000256" key="5">
    <source>
        <dbReference type="ARBA" id="ARBA00022679"/>
    </source>
</evidence>
<feature type="domain" description="Exonuclease" evidence="20">
    <location>
        <begin position="404"/>
        <end position="580"/>
    </location>
</feature>
<evidence type="ECO:0000256" key="10">
    <source>
        <dbReference type="ARBA" id="ARBA00022801"/>
    </source>
</evidence>
<comment type="catalytic activity">
    <reaction evidence="15 17">
        <text>DNA(n) + a 2'-deoxyribonucleoside 5'-triphosphate = DNA(n+1) + diphosphate</text>
        <dbReference type="Rhea" id="RHEA:22508"/>
        <dbReference type="Rhea" id="RHEA-COMP:17339"/>
        <dbReference type="Rhea" id="RHEA-COMP:17340"/>
        <dbReference type="ChEBI" id="CHEBI:33019"/>
        <dbReference type="ChEBI" id="CHEBI:61560"/>
        <dbReference type="ChEBI" id="CHEBI:173112"/>
        <dbReference type="EC" id="2.7.7.7"/>
    </reaction>
</comment>
<dbReference type="Gene3D" id="1.10.150.20">
    <property type="entry name" value="5' to 3' exonuclease, C-terminal subdomain"/>
    <property type="match status" value="2"/>
</dbReference>
<evidence type="ECO:0000256" key="9">
    <source>
        <dbReference type="ARBA" id="ARBA00022763"/>
    </source>
</evidence>
<evidence type="ECO:0000256" key="6">
    <source>
        <dbReference type="ARBA" id="ARBA00022695"/>
    </source>
</evidence>
<evidence type="ECO:0000259" key="19">
    <source>
        <dbReference type="SMART" id="SM00475"/>
    </source>
</evidence>
<dbReference type="PRINTS" id="PR00868">
    <property type="entry name" value="DNAPOLI"/>
</dbReference>
<dbReference type="CDD" id="cd06139">
    <property type="entry name" value="DNA_polA_I_Ecoli_like_exo"/>
    <property type="match status" value="1"/>
</dbReference>
<dbReference type="InterPro" id="IPR001098">
    <property type="entry name" value="DNA-dir_DNA_pol_A_palm_dom"/>
</dbReference>
<evidence type="ECO:0000256" key="3">
    <source>
        <dbReference type="ARBA" id="ARBA00012417"/>
    </source>
</evidence>
<dbReference type="Gene3D" id="3.30.70.370">
    <property type="match status" value="1"/>
</dbReference>
<dbReference type="SMART" id="SM00279">
    <property type="entry name" value="HhH2"/>
    <property type="match status" value="1"/>
</dbReference>
<evidence type="ECO:0000259" key="20">
    <source>
        <dbReference type="SMART" id="SM00479"/>
    </source>
</evidence>
<gene>
    <name evidence="17 22" type="primary">polA</name>
    <name evidence="22" type="ORF">V6575_12990</name>
</gene>
<keyword evidence="8" id="KW-0540">Nuclease</keyword>
<dbReference type="RefSeq" id="WP_340274850.1">
    <property type="nucleotide sequence ID" value="NZ_JBAKIA010000007.1"/>
</dbReference>
<dbReference type="Proteomes" id="UP001385499">
    <property type="component" value="Unassembled WGS sequence"/>
</dbReference>
<keyword evidence="11 17" id="KW-0269">Exonuclease</keyword>
<dbReference type="Pfam" id="PF01612">
    <property type="entry name" value="DNA_pol_A_exo1"/>
    <property type="match status" value="1"/>
</dbReference>
<dbReference type="InterPro" id="IPR029060">
    <property type="entry name" value="PIN-like_dom_sf"/>
</dbReference>
<dbReference type="InterPro" id="IPR020046">
    <property type="entry name" value="5-3_exonucl_a-hlix_arch_N"/>
</dbReference>
<dbReference type="InterPro" id="IPR002421">
    <property type="entry name" value="5-3_exonuclease"/>
</dbReference>
<evidence type="ECO:0000259" key="21">
    <source>
        <dbReference type="SMART" id="SM00482"/>
    </source>
</evidence>
<dbReference type="EMBL" id="JBAKIA010000007">
    <property type="protein sequence ID" value="MEJ8475007.1"/>
    <property type="molecule type" value="Genomic_DNA"/>
</dbReference>
<keyword evidence="12 17" id="KW-0239">DNA-directed DNA polymerase</keyword>
<organism evidence="22 23">
    <name type="scientific">Roseibium algae</name>
    <dbReference type="NCBI Taxonomy" id="3123038"/>
    <lineage>
        <taxon>Bacteria</taxon>
        <taxon>Pseudomonadati</taxon>
        <taxon>Pseudomonadota</taxon>
        <taxon>Alphaproteobacteria</taxon>
        <taxon>Hyphomicrobiales</taxon>
        <taxon>Stappiaceae</taxon>
        <taxon>Roseibium</taxon>
    </lineage>
</organism>